<dbReference type="OrthoDB" id="3176171at2759"/>
<reference evidence="2 3" key="1">
    <citation type="journal article" date="2018" name="G3 (Bethesda)">
        <title>Phylogenetic and Phylogenomic Definition of Rhizopus Species.</title>
        <authorList>
            <person name="Gryganskyi A.P."/>
            <person name="Golan J."/>
            <person name="Dolatabadi S."/>
            <person name="Mondo S."/>
            <person name="Robb S."/>
            <person name="Idnurm A."/>
            <person name="Muszewska A."/>
            <person name="Steczkiewicz K."/>
            <person name="Masonjones S."/>
            <person name="Liao H.L."/>
            <person name="Gajdeczka M.T."/>
            <person name="Anike F."/>
            <person name="Vuek A."/>
            <person name="Anishchenko I.M."/>
            <person name="Voigt K."/>
            <person name="de Hoog G.S."/>
            <person name="Smith M.E."/>
            <person name="Heitman J."/>
            <person name="Vilgalys R."/>
            <person name="Stajich J.E."/>
        </authorList>
    </citation>
    <scope>NUCLEOTIDE SEQUENCE [LARGE SCALE GENOMIC DNA]</scope>
    <source>
        <strain evidence="2 3">LSU 92-RS-03</strain>
    </source>
</reference>
<proteinExistence type="predicted"/>
<gene>
    <name evidence="2" type="primary">KLP8_10</name>
    <name evidence="2" type="ORF">CU098_010200</name>
</gene>
<evidence type="ECO:0000259" key="1">
    <source>
        <dbReference type="PROSITE" id="PS50003"/>
    </source>
</evidence>
<dbReference type="InterPro" id="IPR011993">
    <property type="entry name" value="PH-like_dom_sf"/>
</dbReference>
<evidence type="ECO:0000313" key="3">
    <source>
        <dbReference type="Proteomes" id="UP000253551"/>
    </source>
</evidence>
<dbReference type="Gene3D" id="2.30.29.30">
    <property type="entry name" value="Pleckstrin-homology domain (PH domain)/Phosphotyrosine-binding domain (PTB)"/>
    <property type="match status" value="1"/>
</dbReference>
<dbReference type="SMART" id="SM00233">
    <property type="entry name" value="PH"/>
    <property type="match status" value="1"/>
</dbReference>
<comment type="caution">
    <text evidence="2">The sequence shown here is derived from an EMBL/GenBank/DDBJ whole genome shotgun (WGS) entry which is preliminary data.</text>
</comment>
<dbReference type="InterPro" id="IPR049780">
    <property type="entry name" value="PH_KIFIA_KIFIB"/>
</dbReference>
<name>A0A367K194_RHIST</name>
<protein>
    <submittedName>
        <fullName evidence="2">Kinesin-like protein Klp8</fullName>
    </submittedName>
</protein>
<dbReference type="CDD" id="cd01233">
    <property type="entry name" value="PH_KIFIA_KIFIB"/>
    <property type="match status" value="1"/>
</dbReference>
<dbReference type="EMBL" id="PJQM01002362">
    <property type="protein sequence ID" value="RCH96012.1"/>
    <property type="molecule type" value="Genomic_DNA"/>
</dbReference>
<sequence length="460" mass="53643">MTDSATLGSLERISEEELLTAERHDVVAWIEVRELSASGEYTPVQITCKNALDKGYFTLRQGLQRRICFTLSHTSGHQFEWTHVKRATIGHVRLLDGKGHILETPAQENIPIKLLTRQNVIYHSDGISQLTAQAAWDSSQHDCKFLNQLTESNSRVILNIRWEVEAERCEKPVLFNMDIALQIKSRDRRSSGSKLSFKRLWYSQERTLTKYSGVFSVHLKPPMTRRTSQLWRLNTATKYVHGEEFLGSWKPRGVSLVQDYNQMQERIHRKNQAAFTRQILSVKDNEEEEMRLDEEQQQALMKRVIDLWQLKMGTEKEIVISQDPPVVETVVPREEPQTTSKLLAQVEFINQPSVNISKKGYILYQQDAAKDLWIKRWFVIRRPYIYIYANETESDEQGIINVASVRIDYNEALEHMINRTNVFAVYTNNNAYTLQAETRQEMIQWIQMIDQKFPLDTIAH</sequence>
<dbReference type="Pfam" id="PF00169">
    <property type="entry name" value="PH"/>
    <property type="match status" value="1"/>
</dbReference>
<organism evidence="2 3">
    <name type="scientific">Rhizopus stolonifer</name>
    <name type="common">Rhizopus nigricans</name>
    <dbReference type="NCBI Taxonomy" id="4846"/>
    <lineage>
        <taxon>Eukaryota</taxon>
        <taxon>Fungi</taxon>
        <taxon>Fungi incertae sedis</taxon>
        <taxon>Mucoromycota</taxon>
        <taxon>Mucoromycotina</taxon>
        <taxon>Mucoromycetes</taxon>
        <taxon>Mucorales</taxon>
        <taxon>Mucorineae</taxon>
        <taxon>Rhizopodaceae</taxon>
        <taxon>Rhizopus</taxon>
    </lineage>
</organism>
<dbReference type="InterPro" id="IPR022164">
    <property type="entry name" value="Kinesin-like"/>
</dbReference>
<dbReference type="SUPFAM" id="SSF50729">
    <property type="entry name" value="PH domain-like"/>
    <property type="match status" value="1"/>
</dbReference>
<feature type="domain" description="PH" evidence="1">
    <location>
        <begin position="355"/>
        <end position="454"/>
    </location>
</feature>
<keyword evidence="3" id="KW-1185">Reference proteome</keyword>
<dbReference type="Proteomes" id="UP000253551">
    <property type="component" value="Unassembled WGS sequence"/>
</dbReference>
<evidence type="ECO:0000313" key="2">
    <source>
        <dbReference type="EMBL" id="RCH96012.1"/>
    </source>
</evidence>
<dbReference type="Pfam" id="PF12473">
    <property type="entry name" value="DUF3694"/>
    <property type="match status" value="1"/>
</dbReference>
<dbReference type="STRING" id="4846.A0A367K194"/>
<dbReference type="PROSITE" id="PS50003">
    <property type="entry name" value="PH_DOMAIN"/>
    <property type="match status" value="1"/>
</dbReference>
<dbReference type="AlphaFoldDB" id="A0A367K194"/>
<accession>A0A367K194</accession>
<dbReference type="InterPro" id="IPR001849">
    <property type="entry name" value="PH_domain"/>
</dbReference>